<dbReference type="GO" id="GO:0008270">
    <property type="term" value="F:zinc ion binding"/>
    <property type="evidence" value="ECO:0007669"/>
    <property type="project" value="UniProtKB-KW"/>
</dbReference>
<keyword evidence="2" id="KW-0863">Zinc-finger</keyword>
<keyword evidence="1" id="KW-0507">mRNA processing</keyword>
<accession>A0A0H2RCL7</accession>
<dbReference type="Gene3D" id="4.10.60.10">
    <property type="entry name" value="Zinc finger, CCHC-type"/>
    <property type="match status" value="1"/>
</dbReference>
<protein>
    <recommendedName>
        <fullName evidence="4">CCHC-type domain-containing protein</fullName>
    </recommendedName>
</protein>
<dbReference type="EMBL" id="KQ086052">
    <property type="protein sequence ID" value="KLO09575.1"/>
    <property type="molecule type" value="Genomic_DNA"/>
</dbReference>
<dbReference type="Proteomes" id="UP000053477">
    <property type="component" value="Unassembled WGS sequence"/>
</dbReference>
<dbReference type="InParanoid" id="A0A0H2RCL7"/>
<dbReference type="GO" id="GO:0003676">
    <property type="term" value="F:nucleic acid binding"/>
    <property type="evidence" value="ECO:0007669"/>
    <property type="project" value="InterPro"/>
</dbReference>
<dbReference type="SUPFAM" id="SSF57756">
    <property type="entry name" value="Retrovirus zinc finger-like domains"/>
    <property type="match status" value="1"/>
</dbReference>
<dbReference type="InterPro" id="IPR001878">
    <property type="entry name" value="Znf_CCHC"/>
</dbReference>
<evidence type="ECO:0000313" key="5">
    <source>
        <dbReference type="EMBL" id="KLO09575.1"/>
    </source>
</evidence>
<feature type="compositionally biased region" description="Pro residues" evidence="3">
    <location>
        <begin position="231"/>
        <end position="245"/>
    </location>
</feature>
<dbReference type="GO" id="GO:0006397">
    <property type="term" value="P:mRNA processing"/>
    <property type="evidence" value="ECO:0007669"/>
    <property type="project" value="UniProtKB-KW"/>
</dbReference>
<sequence length="330" mass="36890">LVHGKPAKAWFDALPAQQKDTWQHLRTAFDERWPPSSAPSSQVAVLRDRLERDVLTEEEALREEDNTYGYVRWVRRVRQIARELEDPQHHLLAGVVNKLPYPIYRSLPVGSQATWDLFEAAITDLPLRAVEGSFVEMRAQQSMREWTEHPGPAPARSPAPIRYSPYQPAPTPQPNTTPPGPPIINVAPATPQTPQRPPFRQTTPSPQVPSTGATAFWQGFGRGRGAGNLFPRPPATPFSPTPPRPQQQQQPIMLTPGTAPLGSRECWSCGQQGHTRFDCPNPNQISAEEQQLRRQAGQAAQARARQVHQLSAYPLEYFYPDASSWTSGNE</sequence>
<evidence type="ECO:0000259" key="4">
    <source>
        <dbReference type="PROSITE" id="PS50158"/>
    </source>
</evidence>
<feature type="region of interest" description="Disordered" evidence="3">
    <location>
        <begin position="142"/>
        <end position="254"/>
    </location>
</feature>
<proteinExistence type="predicted"/>
<evidence type="ECO:0000313" key="6">
    <source>
        <dbReference type="Proteomes" id="UP000053477"/>
    </source>
</evidence>
<feature type="non-terminal residue" evidence="5">
    <location>
        <position position="1"/>
    </location>
</feature>
<dbReference type="PROSITE" id="PS50158">
    <property type="entry name" value="ZF_CCHC"/>
    <property type="match status" value="1"/>
</dbReference>
<keyword evidence="2" id="KW-0479">Metal-binding</keyword>
<keyword evidence="6" id="KW-1185">Reference proteome</keyword>
<organism evidence="5 6">
    <name type="scientific">Schizopora paradoxa</name>
    <dbReference type="NCBI Taxonomy" id="27342"/>
    <lineage>
        <taxon>Eukaryota</taxon>
        <taxon>Fungi</taxon>
        <taxon>Dikarya</taxon>
        <taxon>Basidiomycota</taxon>
        <taxon>Agaricomycotina</taxon>
        <taxon>Agaricomycetes</taxon>
        <taxon>Hymenochaetales</taxon>
        <taxon>Schizoporaceae</taxon>
        <taxon>Schizopora</taxon>
    </lineage>
</organism>
<dbReference type="STRING" id="27342.A0A0H2RCL7"/>
<dbReference type="InterPro" id="IPR036875">
    <property type="entry name" value="Znf_CCHC_sf"/>
</dbReference>
<evidence type="ECO:0000256" key="1">
    <source>
        <dbReference type="ARBA" id="ARBA00022664"/>
    </source>
</evidence>
<evidence type="ECO:0000256" key="3">
    <source>
        <dbReference type="SAM" id="MobiDB-lite"/>
    </source>
</evidence>
<dbReference type="OrthoDB" id="3260975at2759"/>
<name>A0A0H2RCL7_9AGAM</name>
<keyword evidence="2" id="KW-0862">Zinc</keyword>
<gene>
    <name evidence="5" type="ORF">SCHPADRAFT_907673</name>
</gene>
<evidence type="ECO:0000256" key="2">
    <source>
        <dbReference type="PROSITE-ProRule" id="PRU00047"/>
    </source>
</evidence>
<dbReference type="AlphaFoldDB" id="A0A0H2RCL7"/>
<feature type="domain" description="CCHC-type" evidence="4">
    <location>
        <begin position="266"/>
        <end position="281"/>
    </location>
</feature>
<dbReference type="SMART" id="SM00343">
    <property type="entry name" value="ZnF_C2HC"/>
    <property type="match status" value="1"/>
</dbReference>
<feature type="compositionally biased region" description="Pro residues" evidence="3">
    <location>
        <begin position="167"/>
        <end position="182"/>
    </location>
</feature>
<reference evidence="5 6" key="1">
    <citation type="submission" date="2015-04" db="EMBL/GenBank/DDBJ databases">
        <title>Complete genome sequence of Schizopora paradoxa KUC8140, a cosmopolitan wood degrader in East Asia.</title>
        <authorList>
            <consortium name="DOE Joint Genome Institute"/>
            <person name="Min B."/>
            <person name="Park H."/>
            <person name="Jang Y."/>
            <person name="Kim J.-J."/>
            <person name="Kim K.H."/>
            <person name="Pangilinan J."/>
            <person name="Lipzen A."/>
            <person name="Riley R."/>
            <person name="Grigoriev I.V."/>
            <person name="Spatafora J.W."/>
            <person name="Choi I.-G."/>
        </authorList>
    </citation>
    <scope>NUCLEOTIDE SEQUENCE [LARGE SCALE GENOMIC DNA]</scope>
    <source>
        <strain evidence="5 6">KUC8140</strain>
    </source>
</reference>
<feature type="compositionally biased region" description="Low complexity" evidence="3">
    <location>
        <begin position="187"/>
        <end position="205"/>
    </location>
</feature>